<protein>
    <submittedName>
        <fullName evidence="1">Uncharacterized protein</fullName>
    </submittedName>
</protein>
<gene>
    <name evidence="1" type="ORF">E2C01_031244</name>
</gene>
<comment type="caution">
    <text evidence="1">The sequence shown here is derived from an EMBL/GenBank/DDBJ whole genome shotgun (WGS) entry which is preliminary data.</text>
</comment>
<evidence type="ECO:0000313" key="1">
    <source>
        <dbReference type="EMBL" id="MPC37755.1"/>
    </source>
</evidence>
<reference evidence="1 2" key="1">
    <citation type="submission" date="2019-05" db="EMBL/GenBank/DDBJ databases">
        <title>Another draft genome of Portunus trituberculatus and its Hox gene families provides insights of decapod evolution.</title>
        <authorList>
            <person name="Jeong J.-H."/>
            <person name="Song I."/>
            <person name="Kim S."/>
            <person name="Choi T."/>
            <person name="Kim D."/>
            <person name="Ryu S."/>
            <person name="Kim W."/>
        </authorList>
    </citation>
    <scope>NUCLEOTIDE SEQUENCE [LARGE SCALE GENOMIC DNA]</scope>
    <source>
        <tissue evidence="1">Muscle</tissue>
    </source>
</reference>
<organism evidence="1 2">
    <name type="scientific">Portunus trituberculatus</name>
    <name type="common">Swimming crab</name>
    <name type="synonym">Neptunus trituberculatus</name>
    <dbReference type="NCBI Taxonomy" id="210409"/>
    <lineage>
        <taxon>Eukaryota</taxon>
        <taxon>Metazoa</taxon>
        <taxon>Ecdysozoa</taxon>
        <taxon>Arthropoda</taxon>
        <taxon>Crustacea</taxon>
        <taxon>Multicrustacea</taxon>
        <taxon>Malacostraca</taxon>
        <taxon>Eumalacostraca</taxon>
        <taxon>Eucarida</taxon>
        <taxon>Decapoda</taxon>
        <taxon>Pleocyemata</taxon>
        <taxon>Brachyura</taxon>
        <taxon>Eubrachyura</taxon>
        <taxon>Portunoidea</taxon>
        <taxon>Portunidae</taxon>
        <taxon>Portuninae</taxon>
        <taxon>Portunus</taxon>
    </lineage>
</organism>
<dbReference type="AlphaFoldDB" id="A0A5B7EWC9"/>
<sequence>MPSTKRRRGSSSAGLSSEVIHGSIVLKAQKKIKATFTLKKPGVREERVVPLGEKEAGRAGRKMFYAFFLTM</sequence>
<evidence type="ECO:0000313" key="2">
    <source>
        <dbReference type="Proteomes" id="UP000324222"/>
    </source>
</evidence>
<keyword evidence="2" id="KW-1185">Reference proteome</keyword>
<name>A0A5B7EWC9_PORTR</name>
<dbReference type="Proteomes" id="UP000324222">
    <property type="component" value="Unassembled WGS sequence"/>
</dbReference>
<accession>A0A5B7EWC9</accession>
<dbReference type="EMBL" id="VSRR010003874">
    <property type="protein sequence ID" value="MPC37755.1"/>
    <property type="molecule type" value="Genomic_DNA"/>
</dbReference>
<proteinExistence type="predicted"/>